<dbReference type="EMBL" id="CP118718">
    <property type="protein sequence ID" value="WEA46850.1"/>
    <property type="molecule type" value="Genomic_DNA"/>
</dbReference>
<evidence type="ECO:0000313" key="1">
    <source>
        <dbReference type="EMBL" id="WEA46850.1"/>
    </source>
</evidence>
<sequence>MSGQALEEAGWAVIESIDLNADMQELQEEAFDTVFAAKKIQKQSLSRVERIVADMKSKGFDVDIAPRYLKFKEETSYV</sequence>
<evidence type="ECO:0000313" key="2">
    <source>
        <dbReference type="Proteomes" id="UP001220217"/>
    </source>
</evidence>
<proteinExistence type="predicted"/>
<organism evidence="1 2">
    <name type="scientific">Priestia aryabhattai</name>
    <name type="common">Bacillus aryabhattai</name>
    <dbReference type="NCBI Taxonomy" id="412384"/>
    <lineage>
        <taxon>Bacteria</taxon>
        <taxon>Bacillati</taxon>
        <taxon>Bacillota</taxon>
        <taxon>Bacilli</taxon>
        <taxon>Bacillales</taxon>
        <taxon>Bacillaceae</taxon>
        <taxon>Priestia</taxon>
    </lineage>
</organism>
<dbReference type="AlphaFoldDB" id="A0ABD7X2K0"/>
<reference evidence="1 2" key="1">
    <citation type="submission" date="2023-02" db="EMBL/GenBank/DDBJ databases">
        <title>Complete genome sequence of Priestia aryabhattai G5MAi6, a methanol-tolerant strain isolated from tap water in Hong Kong.</title>
        <authorList>
            <person name="Leung K.M."/>
            <person name="Lai G.K.K."/>
            <person name="Griffin S.D.J."/>
        </authorList>
    </citation>
    <scope>NUCLEOTIDE SEQUENCE [LARGE SCALE GENOMIC DNA]</scope>
    <source>
        <strain evidence="1 2">G5MAi6</strain>
    </source>
</reference>
<dbReference type="Proteomes" id="UP001220217">
    <property type="component" value="Chromosome"/>
</dbReference>
<gene>
    <name evidence="1" type="ORF">PWO00_13060</name>
</gene>
<accession>A0ABD7X2K0</accession>
<protein>
    <submittedName>
        <fullName evidence="1">Uncharacterized protein</fullName>
    </submittedName>
</protein>
<name>A0ABD7X2K0_PRIAR</name>
<dbReference type="RefSeq" id="WP_275037542.1">
    <property type="nucleotide sequence ID" value="NZ_CP118718.1"/>
</dbReference>